<comment type="caution">
    <text evidence="15">The sequence shown here is derived from an EMBL/GenBank/DDBJ whole genome shotgun (WGS) entry which is preliminary data.</text>
</comment>
<accession>A0ABQ7TBI9</accession>
<evidence type="ECO:0000256" key="5">
    <source>
        <dbReference type="ARBA" id="ARBA00022737"/>
    </source>
</evidence>
<evidence type="ECO:0000256" key="10">
    <source>
        <dbReference type="ARBA" id="ARBA00023228"/>
    </source>
</evidence>
<comment type="subcellular location">
    <subcellularLocation>
        <location evidence="1">Late endosome</location>
    </subcellularLocation>
    <subcellularLocation>
        <location evidence="2">Lysosome membrane</location>
    </subcellularLocation>
</comment>
<keyword evidence="16" id="KW-1185">Reference proteome</keyword>
<evidence type="ECO:0000313" key="16">
    <source>
        <dbReference type="Proteomes" id="UP000826234"/>
    </source>
</evidence>
<dbReference type="CDD" id="cd13321">
    <property type="entry name" value="PH_PLEKHM1"/>
    <property type="match status" value="1"/>
</dbReference>
<evidence type="ECO:0000256" key="9">
    <source>
        <dbReference type="ARBA" id="ARBA00023006"/>
    </source>
</evidence>
<feature type="compositionally biased region" description="Polar residues" evidence="12">
    <location>
        <begin position="406"/>
        <end position="421"/>
    </location>
</feature>
<evidence type="ECO:0000256" key="12">
    <source>
        <dbReference type="SAM" id="MobiDB-lite"/>
    </source>
</evidence>
<keyword evidence="9" id="KW-0072">Autophagy</keyword>
<dbReference type="Proteomes" id="UP000826234">
    <property type="component" value="Unassembled WGS sequence"/>
</dbReference>
<dbReference type="PROSITE" id="PS50003">
    <property type="entry name" value="PH_DOMAIN"/>
    <property type="match status" value="2"/>
</dbReference>
<evidence type="ECO:0008006" key="17">
    <source>
        <dbReference type="Google" id="ProtNLM"/>
    </source>
</evidence>
<evidence type="ECO:0000259" key="13">
    <source>
        <dbReference type="PROSITE" id="PS50003"/>
    </source>
</evidence>
<feature type="compositionally biased region" description="Polar residues" evidence="12">
    <location>
        <begin position="373"/>
        <end position="388"/>
    </location>
</feature>
<feature type="region of interest" description="Disordered" evidence="12">
    <location>
        <begin position="277"/>
        <end position="304"/>
    </location>
</feature>
<gene>
    <name evidence="15" type="ORF">JD844_002302</name>
</gene>
<dbReference type="Pfam" id="PF02759">
    <property type="entry name" value="RUN"/>
    <property type="match status" value="1"/>
</dbReference>
<dbReference type="InterPro" id="IPR042827">
    <property type="entry name" value="PLEKHM1_PH"/>
</dbReference>
<dbReference type="SMART" id="SM01175">
    <property type="entry name" value="DUF4206"/>
    <property type="match status" value="1"/>
</dbReference>
<evidence type="ECO:0000256" key="8">
    <source>
        <dbReference type="ARBA" id="ARBA00022833"/>
    </source>
</evidence>
<dbReference type="Gene3D" id="1.20.58.900">
    <property type="match status" value="1"/>
</dbReference>
<feature type="domain" description="PH" evidence="13">
    <location>
        <begin position="545"/>
        <end position="636"/>
    </location>
</feature>
<name>A0ABQ7TBI9_PHRPL</name>
<dbReference type="Pfam" id="PF13901">
    <property type="entry name" value="RH_dom"/>
    <property type="match status" value="1"/>
</dbReference>
<evidence type="ECO:0000256" key="4">
    <source>
        <dbReference type="ARBA" id="ARBA00022723"/>
    </source>
</evidence>
<keyword evidence="7" id="KW-0863">Zinc-finger</keyword>
<keyword evidence="8" id="KW-0862">Zinc</keyword>
<dbReference type="InterPro" id="IPR047326">
    <property type="entry name" value="RUN_PLEKHM1"/>
</dbReference>
<organism evidence="15 16">
    <name type="scientific">Phrynosoma platyrhinos</name>
    <name type="common">Desert horned lizard</name>
    <dbReference type="NCBI Taxonomy" id="52577"/>
    <lineage>
        <taxon>Eukaryota</taxon>
        <taxon>Metazoa</taxon>
        <taxon>Chordata</taxon>
        <taxon>Craniata</taxon>
        <taxon>Vertebrata</taxon>
        <taxon>Euteleostomi</taxon>
        <taxon>Lepidosauria</taxon>
        <taxon>Squamata</taxon>
        <taxon>Bifurcata</taxon>
        <taxon>Unidentata</taxon>
        <taxon>Episquamata</taxon>
        <taxon>Toxicofera</taxon>
        <taxon>Iguania</taxon>
        <taxon>Phrynosomatidae</taxon>
        <taxon>Phrynosomatinae</taxon>
        <taxon>Phrynosoma</taxon>
    </lineage>
</organism>
<dbReference type="SMART" id="SM00593">
    <property type="entry name" value="RUN"/>
    <property type="match status" value="1"/>
</dbReference>
<sequence>MHSNHTTENGCRSQEVTQLIKKQLVNSIKALQKHYVTSDALVTSDDGDANTLCCALEAVFVHGLKAKHIKPETGAKGRKLGGRLPLPQPVFWALLKSITHRNIISELEHLDFINTDVGRCRAWLRLALNDGLMECYLKLLLHEKAHLSEYYHSPALLLDTEEVEFLLTYLQGLSSLAFDLSYKSAVLNEWTITPLSLSGLCPASDLPEPLTGLTARRKESLGSLSQSSGSDEVEGHSAILPVTRSQQGSRLTASNLSISTTGSSQLSSSLGSDSLLPGTLTCIQSPDRGEEPKADDSEHGVATRKDLDQSLEELLAEFSRAQRESESVGEKEVHILAESSPPQHPSPLITHSCTAQLPCTETAKCLADIKLPSTTTNSQHPSPDSPQKTGEAAVNTKIEQAFVPVVTQTSKGKTDASQTHPVTRRGAKENSHTNDQEGSHPGTGQPLSPLSPAVCSKTSWITEDDIYLPSPPPVETEKGHSTSRSPTPERIADGQPLIPSNALGQDEAPVSSTETSKSKLSPEKELKGFSVVHRRQMGLSNPFRGLLKLGTLERRGGMGIWKEFFCELSPLELRLYVDSEERVCVENCSLMRCESLGQAHSDGRFDLVFSGRRLCLRAASQDEADDWLDRLHEAVQKCRPQQDEDWETLECTEVVEDQATNFDEGLPSNSSAILQYSGTGQNGLDWACVLPPELDAVKESILYLETERTWTPFVFSLSLEALKCFKARHGEKTLSNSYGVETIQDILPDVSLGGPAFFKVITSKAVLKLRAENAEEAADWRDLVRRVLMSYLETAEEALTLGGNLDGNSQVILKSTVKENGFLLQYLVAIPTEKGLDSQSFICAGCSRQIGFSFPKPKLCSFTGLYYCDNCHQDDESVIPSRLIHNWDLTRRPPLIDLKLVNETLYDHVDHMRCIYRSREQLKLLGDYLVICRSGALKEITKRLDHRHYLLECPHKYSVADLRQIADDIFETFLQSLIQFASHHVYNCDLCMQRGFICQICNSNDIIFPFEFDTTASSSQKAAVLEQHDWVAASVASAKPSSTVAAKPMPVSALAVSVGRNISKACKNPFGNDLFVGATLFEAEWDLVTGQLRGQVRKGHSRQKL</sequence>
<dbReference type="PANTHER" id="PTHR12326:SF5">
    <property type="entry name" value="PLECKSTRIN HOMOLOGY DOMAIN-CONTAINING FAMILY M MEMBER 1"/>
    <property type="match status" value="1"/>
</dbReference>
<dbReference type="SUPFAM" id="SSF140741">
    <property type="entry name" value="RUN domain-like"/>
    <property type="match status" value="1"/>
</dbReference>
<reference evidence="15 16" key="1">
    <citation type="journal article" date="2022" name="Gigascience">
        <title>A chromosome-level genome assembly and annotation of the desert horned lizard, Phrynosoma platyrhinos, provides insight into chromosomal rearrangements among reptiles.</title>
        <authorList>
            <person name="Koochekian N."/>
            <person name="Ascanio A."/>
            <person name="Farleigh K."/>
            <person name="Card D.C."/>
            <person name="Schield D.R."/>
            <person name="Castoe T.A."/>
            <person name="Jezkova T."/>
        </authorList>
    </citation>
    <scope>NUCLEOTIDE SEQUENCE [LARGE SCALE GENOMIC DNA]</scope>
    <source>
        <strain evidence="15">NK-2021</strain>
    </source>
</reference>
<dbReference type="InterPro" id="IPR051366">
    <property type="entry name" value="DEF8"/>
</dbReference>
<keyword evidence="3" id="KW-0597">Phosphoprotein</keyword>
<dbReference type="InterPro" id="IPR011993">
    <property type="entry name" value="PH-like_dom_sf"/>
</dbReference>
<evidence type="ECO:0000256" key="2">
    <source>
        <dbReference type="ARBA" id="ARBA00004656"/>
    </source>
</evidence>
<keyword evidence="11" id="KW-0175">Coiled coil</keyword>
<dbReference type="Gene3D" id="2.30.29.30">
    <property type="entry name" value="Pleckstrin-homology domain (PH domain)/Phosphotyrosine-binding domain (PTB)"/>
    <property type="match status" value="2"/>
</dbReference>
<dbReference type="InterPro" id="IPR037213">
    <property type="entry name" value="Run_dom_sf"/>
</dbReference>
<dbReference type="EMBL" id="JAIPUX010000521">
    <property type="protein sequence ID" value="KAH0626968.1"/>
    <property type="molecule type" value="Genomic_DNA"/>
</dbReference>
<keyword evidence="6" id="KW-0967">Endosome</keyword>
<dbReference type="PANTHER" id="PTHR12326">
    <property type="entry name" value="PLECKSTRIN HOMOLOGY DOMAIN CONTAINING PROTEIN"/>
    <property type="match status" value="1"/>
</dbReference>
<feature type="domain" description="PH" evidence="13">
    <location>
        <begin position="695"/>
        <end position="789"/>
    </location>
</feature>
<feature type="region of interest" description="Disordered" evidence="12">
    <location>
        <begin position="373"/>
        <end position="392"/>
    </location>
</feature>
<evidence type="ECO:0000256" key="11">
    <source>
        <dbReference type="SAM" id="Coils"/>
    </source>
</evidence>
<feature type="compositionally biased region" description="Basic and acidic residues" evidence="12">
    <location>
        <begin position="287"/>
        <end position="304"/>
    </location>
</feature>
<keyword evidence="4" id="KW-0479">Metal-binding</keyword>
<feature type="compositionally biased region" description="Basic and acidic residues" evidence="12">
    <location>
        <begin position="426"/>
        <end position="438"/>
    </location>
</feature>
<feature type="region of interest" description="Disordered" evidence="12">
    <location>
        <begin position="405"/>
        <end position="522"/>
    </location>
</feature>
<feature type="domain" description="RUN" evidence="14">
    <location>
        <begin position="43"/>
        <end position="185"/>
    </location>
</feature>
<feature type="coiled-coil region" evidence="11">
    <location>
        <begin position="304"/>
        <end position="331"/>
    </location>
</feature>
<dbReference type="InterPro" id="IPR025258">
    <property type="entry name" value="RH_dom"/>
</dbReference>
<proteinExistence type="predicted"/>
<dbReference type="SMART" id="SM00233">
    <property type="entry name" value="PH"/>
    <property type="match status" value="2"/>
</dbReference>
<evidence type="ECO:0000256" key="7">
    <source>
        <dbReference type="ARBA" id="ARBA00022771"/>
    </source>
</evidence>
<protein>
    <recommendedName>
        <fullName evidence="17">Pleckstrin homology domain-containing family M member 1</fullName>
    </recommendedName>
</protein>
<evidence type="ECO:0000256" key="1">
    <source>
        <dbReference type="ARBA" id="ARBA00004603"/>
    </source>
</evidence>
<dbReference type="CDD" id="cd17679">
    <property type="entry name" value="RUN_PLEKHM1"/>
    <property type="match status" value="1"/>
</dbReference>
<keyword evidence="5" id="KW-0677">Repeat</keyword>
<dbReference type="InterPro" id="IPR001849">
    <property type="entry name" value="PH_domain"/>
</dbReference>
<keyword evidence="10" id="KW-0458">Lysosome</keyword>
<evidence type="ECO:0000256" key="3">
    <source>
        <dbReference type="ARBA" id="ARBA00022553"/>
    </source>
</evidence>
<dbReference type="SUPFAM" id="SSF50729">
    <property type="entry name" value="PH domain-like"/>
    <property type="match status" value="2"/>
</dbReference>
<dbReference type="PROSITE" id="PS50826">
    <property type="entry name" value="RUN"/>
    <property type="match status" value="1"/>
</dbReference>
<dbReference type="InterPro" id="IPR004012">
    <property type="entry name" value="Run_dom"/>
</dbReference>
<evidence type="ECO:0000256" key="6">
    <source>
        <dbReference type="ARBA" id="ARBA00022753"/>
    </source>
</evidence>
<evidence type="ECO:0000259" key="14">
    <source>
        <dbReference type="PROSITE" id="PS50826"/>
    </source>
</evidence>
<evidence type="ECO:0000313" key="15">
    <source>
        <dbReference type="EMBL" id="KAH0626968.1"/>
    </source>
</evidence>